<protein>
    <recommendedName>
        <fullName evidence="4">Copper transport protein</fullName>
    </recommendedName>
</protein>
<proteinExistence type="inferred from homology"/>
<keyword evidence="2 4" id="KW-1133">Transmembrane helix</keyword>
<organism evidence="6 7">
    <name type="scientific">Immersiella caudata</name>
    <dbReference type="NCBI Taxonomy" id="314043"/>
    <lineage>
        <taxon>Eukaryota</taxon>
        <taxon>Fungi</taxon>
        <taxon>Dikarya</taxon>
        <taxon>Ascomycota</taxon>
        <taxon>Pezizomycotina</taxon>
        <taxon>Sordariomycetes</taxon>
        <taxon>Sordariomycetidae</taxon>
        <taxon>Sordariales</taxon>
        <taxon>Lasiosphaeriaceae</taxon>
        <taxon>Immersiella</taxon>
    </lineage>
</organism>
<dbReference type="EMBL" id="JAULSU010000007">
    <property type="protein sequence ID" value="KAK0610854.1"/>
    <property type="molecule type" value="Genomic_DNA"/>
</dbReference>
<dbReference type="PANTHER" id="PTHR12483">
    <property type="entry name" value="SOLUTE CARRIER FAMILY 31 COPPER TRANSPORTERS"/>
    <property type="match status" value="1"/>
</dbReference>
<feature type="region of interest" description="Disordered" evidence="5">
    <location>
        <begin position="68"/>
        <end position="104"/>
    </location>
</feature>
<reference evidence="6" key="1">
    <citation type="submission" date="2023-06" db="EMBL/GenBank/DDBJ databases">
        <title>Genome-scale phylogeny and comparative genomics of the fungal order Sordariales.</title>
        <authorList>
            <consortium name="Lawrence Berkeley National Laboratory"/>
            <person name="Hensen N."/>
            <person name="Bonometti L."/>
            <person name="Westerberg I."/>
            <person name="Brannstrom I.O."/>
            <person name="Guillou S."/>
            <person name="Cros-Aarteil S."/>
            <person name="Calhoun S."/>
            <person name="Haridas S."/>
            <person name="Kuo A."/>
            <person name="Mondo S."/>
            <person name="Pangilinan J."/>
            <person name="Riley R."/>
            <person name="Labutti K."/>
            <person name="Andreopoulos B."/>
            <person name="Lipzen A."/>
            <person name="Chen C."/>
            <person name="Yanf M."/>
            <person name="Daum C."/>
            <person name="Ng V."/>
            <person name="Clum A."/>
            <person name="Steindorff A."/>
            <person name="Ohm R."/>
            <person name="Martin F."/>
            <person name="Silar P."/>
            <person name="Natvig D."/>
            <person name="Lalanne C."/>
            <person name="Gautier V."/>
            <person name="Ament-Velasquez S.L."/>
            <person name="Kruys A."/>
            <person name="Hutchinson M.I."/>
            <person name="Powell A.J."/>
            <person name="Barry K."/>
            <person name="Miller A.N."/>
            <person name="Grigoriev I.V."/>
            <person name="Debuchy R."/>
            <person name="Gladieux P."/>
            <person name="Thoren M.H."/>
            <person name="Johannesson H."/>
        </authorList>
    </citation>
    <scope>NUCLEOTIDE SEQUENCE</scope>
    <source>
        <strain evidence="6">CBS 606.72</strain>
    </source>
</reference>
<evidence type="ECO:0000256" key="4">
    <source>
        <dbReference type="RuleBase" id="RU367022"/>
    </source>
</evidence>
<sequence>MSMGMTFHLATNTPLLLPSWAPSNVGEYAASCIFLIALAALTRILIAIRPILDTSSWRREYKYHRQLQHDPAEKEHEGHEGHAHVEGDAEAAQKGNHLPPPEKRRSGWAAITLAVRDHWENAALSSRVSRAGFDMLIAGLGYLVMLAVMTMNVGYFLSVLGGVFLGTFLLAVPMGADAHNSSQEDCG</sequence>
<feature type="compositionally biased region" description="Basic and acidic residues" evidence="5">
    <location>
        <begin position="68"/>
        <end position="87"/>
    </location>
</feature>
<name>A0AA39W483_9PEZI</name>
<comment type="similarity">
    <text evidence="4">Belongs to the copper transporter (Ctr) (TC 1.A.56) family. SLC31A subfamily.</text>
</comment>
<keyword evidence="4" id="KW-0187">Copper transport</keyword>
<dbReference type="GO" id="GO:0005886">
    <property type="term" value="C:plasma membrane"/>
    <property type="evidence" value="ECO:0007669"/>
    <property type="project" value="TreeGrafter"/>
</dbReference>
<comment type="subcellular location">
    <subcellularLocation>
        <location evidence="4">Membrane</location>
        <topology evidence="4">Multi-pass membrane protein</topology>
    </subcellularLocation>
</comment>
<dbReference type="InterPro" id="IPR007274">
    <property type="entry name" value="Cop_transporter"/>
</dbReference>
<keyword evidence="4" id="KW-0186">Copper</keyword>
<evidence type="ECO:0000313" key="6">
    <source>
        <dbReference type="EMBL" id="KAK0610854.1"/>
    </source>
</evidence>
<comment type="caution">
    <text evidence="6">The sequence shown here is derived from an EMBL/GenBank/DDBJ whole genome shotgun (WGS) entry which is preliminary data.</text>
</comment>
<dbReference type="PANTHER" id="PTHR12483:SF120">
    <property type="entry name" value="HIGH-AFFINITY COPPER TRANSPORTER CTRA2"/>
    <property type="match status" value="1"/>
</dbReference>
<keyword evidence="7" id="KW-1185">Reference proteome</keyword>
<gene>
    <name evidence="6" type="ORF">B0T14DRAFT_440781</name>
</gene>
<evidence type="ECO:0000256" key="1">
    <source>
        <dbReference type="ARBA" id="ARBA00022692"/>
    </source>
</evidence>
<feature type="transmembrane region" description="Helical" evidence="4">
    <location>
        <begin position="28"/>
        <end position="52"/>
    </location>
</feature>
<feature type="transmembrane region" description="Helical" evidence="4">
    <location>
        <begin position="155"/>
        <end position="172"/>
    </location>
</feature>
<dbReference type="GO" id="GO:0005375">
    <property type="term" value="F:copper ion transmembrane transporter activity"/>
    <property type="evidence" value="ECO:0007669"/>
    <property type="project" value="UniProtKB-UniRule"/>
</dbReference>
<dbReference type="Proteomes" id="UP001175000">
    <property type="component" value="Unassembled WGS sequence"/>
</dbReference>
<evidence type="ECO:0000256" key="2">
    <source>
        <dbReference type="ARBA" id="ARBA00022989"/>
    </source>
</evidence>
<evidence type="ECO:0000256" key="3">
    <source>
        <dbReference type="ARBA" id="ARBA00023136"/>
    </source>
</evidence>
<evidence type="ECO:0000313" key="7">
    <source>
        <dbReference type="Proteomes" id="UP001175000"/>
    </source>
</evidence>
<keyword evidence="1 4" id="KW-0812">Transmembrane</keyword>
<dbReference type="Pfam" id="PF04145">
    <property type="entry name" value="Ctr"/>
    <property type="match status" value="1"/>
</dbReference>
<dbReference type="AlphaFoldDB" id="A0AA39W483"/>
<keyword evidence="4" id="KW-0406">Ion transport</keyword>
<keyword evidence="4" id="KW-0813">Transport</keyword>
<keyword evidence="3 4" id="KW-0472">Membrane</keyword>
<evidence type="ECO:0000256" key="5">
    <source>
        <dbReference type="SAM" id="MobiDB-lite"/>
    </source>
</evidence>
<accession>A0AA39W483</accession>